<sequence>MTIARISSSASGAATRARRWLAIGAAVSALAITAGCATGNSSNSGYSRSQAQREQTVRIATVESVREVTIDGGQTGVGTGAGAIVGGVAGSTMGGGRGQILTTVLGAVVGGIAGQAVEGSASKRRGLEITVEYANGDLRAITQDADETFRPGDRVRVMSGGGVTRVTH</sequence>
<dbReference type="EMBL" id="CP043046">
    <property type="protein sequence ID" value="QEI05067.1"/>
    <property type="molecule type" value="Genomic_DNA"/>
</dbReference>
<proteinExistence type="predicted"/>
<evidence type="ECO:0000313" key="7">
    <source>
        <dbReference type="EMBL" id="QEI05067.1"/>
    </source>
</evidence>
<keyword evidence="8" id="KW-1185">Reference proteome</keyword>
<dbReference type="KEGG" id="pacr:FXN63_03860"/>
<keyword evidence="5" id="KW-0449">Lipoprotein</keyword>
<dbReference type="PANTHER" id="PTHR35603">
    <property type="match status" value="1"/>
</dbReference>
<name>A0A5C0AXH8_9BURK</name>
<evidence type="ECO:0000256" key="4">
    <source>
        <dbReference type="ARBA" id="ARBA00023139"/>
    </source>
</evidence>
<evidence type="ECO:0000256" key="2">
    <source>
        <dbReference type="ARBA" id="ARBA00022729"/>
    </source>
</evidence>
<dbReference type="PANTHER" id="PTHR35603:SF1">
    <property type="entry name" value="OUTER MEMBRANE LIPOPROTEIN SLYB"/>
    <property type="match status" value="1"/>
</dbReference>
<dbReference type="Pfam" id="PF05433">
    <property type="entry name" value="Rick_17kDa_Anti"/>
    <property type="match status" value="1"/>
</dbReference>
<keyword evidence="4" id="KW-0564">Palmitate</keyword>
<evidence type="ECO:0000256" key="3">
    <source>
        <dbReference type="ARBA" id="ARBA00023136"/>
    </source>
</evidence>
<dbReference type="InterPro" id="IPR051407">
    <property type="entry name" value="Bact_OM_lipoprot/Surf_antigen"/>
</dbReference>
<dbReference type="Proteomes" id="UP000325161">
    <property type="component" value="Chromosome"/>
</dbReference>
<dbReference type="RefSeq" id="WP_148813009.1">
    <property type="nucleotide sequence ID" value="NZ_CP043046.1"/>
</dbReference>
<keyword evidence="2" id="KW-0732">Signal</keyword>
<reference evidence="7 8" key="1">
    <citation type="submission" date="2019-08" db="EMBL/GenBank/DDBJ databases">
        <title>Amphibian skin-associated Pigmentiphaga: genome sequence and occurrence across geography and hosts.</title>
        <authorList>
            <person name="Bletz M.C."/>
            <person name="Bunk B."/>
            <person name="Sproeer C."/>
            <person name="Biwer P."/>
            <person name="Reiter S."/>
            <person name="Rabemananjara F.C.E."/>
            <person name="Schulz S."/>
            <person name="Overmann J."/>
            <person name="Vences M."/>
        </authorList>
    </citation>
    <scope>NUCLEOTIDE SEQUENCE [LARGE SCALE GENOMIC DNA]</scope>
    <source>
        <strain evidence="7 8">Mada1488</strain>
    </source>
</reference>
<evidence type="ECO:0000259" key="6">
    <source>
        <dbReference type="Pfam" id="PF05433"/>
    </source>
</evidence>
<protein>
    <submittedName>
        <fullName evidence="7">Glycine zipper 2TM domain-containing protein</fullName>
    </submittedName>
</protein>
<comment type="subcellular location">
    <subcellularLocation>
        <location evidence="1">Cell outer membrane</location>
        <topology evidence="1">Lipid-anchor</topology>
    </subcellularLocation>
</comment>
<dbReference type="InterPro" id="IPR008816">
    <property type="entry name" value="Gly_zipper_2TM_dom"/>
</dbReference>
<keyword evidence="3" id="KW-0472">Membrane</keyword>
<dbReference type="OrthoDB" id="5298161at2"/>
<feature type="domain" description="Glycine zipper 2TM" evidence="6">
    <location>
        <begin position="78"/>
        <end position="118"/>
    </location>
</feature>
<organism evidence="7 8">
    <name type="scientific">Pigmentiphaga aceris</name>
    <dbReference type="NCBI Taxonomy" id="1940612"/>
    <lineage>
        <taxon>Bacteria</taxon>
        <taxon>Pseudomonadati</taxon>
        <taxon>Pseudomonadota</taxon>
        <taxon>Betaproteobacteria</taxon>
        <taxon>Burkholderiales</taxon>
        <taxon>Alcaligenaceae</taxon>
        <taxon>Pigmentiphaga</taxon>
    </lineage>
</organism>
<evidence type="ECO:0000256" key="5">
    <source>
        <dbReference type="ARBA" id="ARBA00023288"/>
    </source>
</evidence>
<evidence type="ECO:0000313" key="8">
    <source>
        <dbReference type="Proteomes" id="UP000325161"/>
    </source>
</evidence>
<evidence type="ECO:0000256" key="1">
    <source>
        <dbReference type="ARBA" id="ARBA00004459"/>
    </source>
</evidence>
<gene>
    <name evidence="7" type="ORF">FXN63_03860</name>
</gene>
<dbReference type="GO" id="GO:0009279">
    <property type="term" value="C:cell outer membrane"/>
    <property type="evidence" value="ECO:0007669"/>
    <property type="project" value="UniProtKB-SubCell"/>
</dbReference>
<accession>A0A5C0AXH8</accession>
<dbReference type="AlphaFoldDB" id="A0A5C0AXH8"/>